<gene>
    <name evidence="2" type="ORF">Aau02nite_48740</name>
</gene>
<proteinExistence type="predicted"/>
<sequence length="106" mass="11741">MIPYFSFDSPFDSVPNGGFFVRPGPALPADEELMLRIADCLRGDLEGPGNRVVLEVQNGVVVLEGVVVTRALNALMHRLVWRVPGVADVCNRLTTWEDERRGHVDP</sequence>
<dbReference type="Proteomes" id="UP000681340">
    <property type="component" value="Unassembled WGS sequence"/>
</dbReference>
<dbReference type="PROSITE" id="PS50914">
    <property type="entry name" value="BON"/>
    <property type="match status" value="1"/>
</dbReference>
<dbReference type="RefSeq" id="WP_212990841.1">
    <property type="nucleotide sequence ID" value="NZ_BAABEA010000025.1"/>
</dbReference>
<dbReference type="EMBL" id="BOQL01000038">
    <property type="protein sequence ID" value="GIM71993.1"/>
    <property type="molecule type" value="Genomic_DNA"/>
</dbReference>
<evidence type="ECO:0000313" key="3">
    <source>
        <dbReference type="Proteomes" id="UP000681340"/>
    </source>
</evidence>
<comment type="caution">
    <text evidence="2">The sequence shown here is derived from an EMBL/GenBank/DDBJ whole genome shotgun (WGS) entry which is preliminary data.</text>
</comment>
<dbReference type="Gene3D" id="3.30.1340.30">
    <property type="match status" value="1"/>
</dbReference>
<feature type="domain" description="BON" evidence="1">
    <location>
        <begin position="29"/>
        <end position="97"/>
    </location>
</feature>
<dbReference type="AlphaFoldDB" id="A0A919SJA1"/>
<evidence type="ECO:0000259" key="1">
    <source>
        <dbReference type="PROSITE" id="PS50914"/>
    </source>
</evidence>
<dbReference type="InterPro" id="IPR007055">
    <property type="entry name" value="BON_dom"/>
</dbReference>
<evidence type="ECO:0000313" key="2">
    <source>
        <dbReference type="EMBL" id="GIM71993.1"/>
    </source>
</evidence>
<accession>A0A919SJA1</accession>
<name>A0A919SJA1_9ACTN</name>
<dbReference type="Pfam" id="PF04972">
    <property type="entry name" value="BON"/>
    <property type="match status" value="1"/>
</dbReference>
<organism evidence="2 3">
    <name type="scientific">Actinoplanes auranticolor</name>
    <dbReference type="NCBI Taxonomy" id="47988"/>
    <lineage>
        <taxon>Bacteria</taxon>
        <taxon>Bacillati</taxon>
        <taxon>Actinomycetota</taxon>
        <taxon>Actinomycetes</taxon>
        <taxon>Micromonosporales</taxon>
        <taxon>Micromonosporaceae</taxon>
        <taxon>Actinoplanes</taxon>
    </lineage>
</organism>
<reference evidence="2" key="1">
    <citation type="submission" date="2021-03" db="EMBL/GenBank/DDBJ databases">
        <title>Whole genome shotgun sequence of Actinoplanes auranticolor NBRC 12245.</title>
        <authorList>
            <person name="Komaki H."/>
            <person name="Tamura T."/>
        </authorList>
    </citation>
    <scope>NUCLEOTIDE SEQUENCE</scope>
    <source>
        <strain evidence="2">NBRC 12245</strain>
    </source>
</reference>
<keyword evidence="3" id="KW-1185">Reference proteome</keyword>
<protein>
    <recommendedName>
        <fullName evidence="1">BON domain-containing protein</fullName>
    </recommendedName>
</protein>